<evidence type="ECO:0000256" key="11">
    <source>
        <dbReference type="RuleBase" id="RU000492"/>
    </source>
</evidence>
<evidence type="ECO:0000256" key="7">
    <source>
        <dbReference type="ARBA" id="ARBA00038437"/>
    </source>
</evidence>
<dbReference type="CDD" id="cd00268">
    <property type="entry name" value="DEADc"/>
    <property type="match status" value="1"/>
</dbReference>
<keyword evidence="4 11" id="KW-0378">Hydrolase</keyword>
<evidence type="ECO:0000313" key="16">
    <source>
        <dbReference type="EMBL" id="EPX58437.1"/>
    </source>
</evidence>
<dbReference type="EC" id="3.6.4.13" evidence="1"/>
<dbReference type="Pfam" id="PF00270">
    <property type="entry name" value="DEAD"/>
    <property type="match status" value="1"/>
</dbReference>
<dbReference type="SUPFAM" id="SSF52540">
    <property type="entry name" value="P-loop containing nucleoside triphosphate hydrolases"/>
    <property type="match status" value="1"/>
</dbReference>
<dbReference type="PROSITE" id="PS51194">
    <property type="entry name" value="HELICASE_CTER"/>
    <property type="match status" value="1"/>
</dbReference>
<dbReference type="AlphaFoldDB" id="S9P867"/>
<dbReference type="InterPro" id="IPR000629">
    <property type="entry name" value="RNA-helicase_DEAD-box_CS"/>
</dbReference>
<evidence type="ECO:0000256" key="10">
    <source>
        <dbReference type="PROSITE-ProRule" id="PRU00552"/>
    </source>
</evidence>
<evidence type="ECO:0000256" key="3">
    <source>
        <dbReference type="ARBA" id="ARBA00022741"/>
    </source>
</evidence>
<dbReference type="Gene3D" id="3.40.50.300">
    <property type="entry name" value="P-loop containing nucleotide triphosphate hydrolases"/>
    <property type="match status" value="2"/>
</dbReference>
<dbReference type="EMBL" id="ANAH02000024">
    <property type="protein sequence ID" value="EPX58437.1"/>
    <property type="molecule type" value="Genomic_DNA"/>
</dbReference>
<accession>S9P867</accession>
<dbReference type="GO" id="GO:0005829">
    <property type="term" value="C:cytosol"/>
    <property type="evidence" value="ECO:0007669"/>
    <property type="project" value="TreeGrafter"/>
</dbReference>
<organism evidence="16 17">
    <name type="scientific">Cystobacter fuscus (strain ATCC 25194 / DSM 2262 / NBRC 100088 / M29)</name>
    <dbReference type="NCBI Taxonomy" id="1242864"/>
    <lineage>
        <taxon>Bacteria</taxon>
        <taxon>Pseudomonadati</taxon>
        <taxon>Myxococcota</taxon>
        <taxon>Myxococcia</taxon>
        <taxon>Myxococcales</taxon>
        <taxon>Cystobacterineae</taxon>
        <taxon>Archangiaceae</taxon>
        <taxon>Cystobacter</taxon>
    </lineage>
</organism>
<dbReference type="InterPro" id="IPR050079">
    <property type="entry name" value="DEAD_box_RNA_helicase"/>
</dbReference>
<feature type="compositionally biased region" description="Basic and acidic residues" evidence="12">
    <location>
        <begin position="450"/>
        <end position="460"/>
    </location>
</feature>
<dbReference type="InterPro" id="IPR014001">
    <property type="entry name" value="Helicase_ATP-bd"/>
</dbReference>
<dbReference type="GO" id="GO:0003724">
    <property type="term" value="F:RNA helicase activity"/>
    <property type="evidence" value="ECO:0007669"/>
    <property type="project" value="UniProtKB-EC"/>
</dbReference>
<sequence length="486" mass="52560">MTFEDLKLAEPLLRAVKEEGYSTPTPIQQQAIPYVLEGKDVLGCAQTGTGKTAAFTLPILQRLSVGRPPPPARGRPIRALVLSPTRELAAQIGDSVRAYGRYTGLNSAVIFGGVGQNAQEQTLRQGVDILVATPGRLLDLMNQGFVSYKALEVFVLDEADRMLDMGFIHDVKRVIAALPRPRQTLFFSATMPPEIQGLANSILVKPVRVEVAPVSTTAETIDQRLYFVEKEQKRGLLVHLLNSDQGIQRALVFTRTKHGANRVARHLESAGIGAEPIHGNKSQNARERALAAFKSGACRVLVATDIAARGIDIDGISHVINFDLPNIPETYVHRIGRTGRAGAAGIALSFCDTEERAYLKDIERTIRRRVPVVEAGVHRSALVSPPESDERPPRRDSPPRQQARPVSSGGGSRPNSPPRGERGADNRNGGGRGGGRRGGRGGGGGGGRSQETRSPLRNDRPQQAQPEQRPAAPSATSQRPRPSKWL</sequence>
<evidence type="ECO:0000256" key="4">
    <source>
        <dbReference type="ARBA" id="ARBA00022801"/>
    </source>
</evidence>
<dbReference type="OrthoDB" id="9805696at2"/>
<dbReference type="InterPro" id="IPR027417">
    <property type="entry name" value="P-loop_NTPase"/>
</dbReference>
<dbReference type="PROSITE" id="PS51192">
    <property type="entry name" value="HELICASE_ATP_BIND_1"/>
    <property type="match status" value="1"/>
</dbReference>
<dbReference type="RefSeq" id="WP_002627913.1">
    <property type="nucleotide sequence ID" value="NZ_ANAH02000024.1"/>
</dbReference>
<dbReference type="PANTHER" id="PTHR47959:SF13">
    <property type="entry name" value="ATP-DEPENDENT RNA HELICASE RHLE"/>
    <property type="match status" value="1"/>
</dbReference>
<evidence type="ECO:0000256" key="12">
    <source>
        <dbReference type="SAM" id="MobiDB-lite"/>
    </source>
</evidence>
<keyword evidence="6 11" id="KW-0067">ATP-binding</keyword>
<dbReference type="GO" id="GO:0003676">
    <property type="term" value="F:nucleic acid binding"/>
    <property type="evidence" value="ECO:0007669"/>
    <property type="project" value="InterPro"/>
</dbReference>
<dbReference type="GO" id="GO:0005524">
    <property type="term" value="F:ATP binding"/>
    <property type="evidence" value="ECO:0007669"/>
    <property type="project" value="UniProtKB-KW"/>
</dbReference>
<dbReference type="SMART" id="SM00487">
    <property type="entry name" value="DEXDc"/>
    <property type="match status" value="1"/>
</dbReference>
<gene>
    <name evidence="16" type="ORF">D187_003909</name>
</gene>
<evidence type="ECO:0000259" key="14">
    <source>
        <dbReference type="PROSITE" id="PS51194"/>
    </source>
</evidence>
<dbReference type="PROSITE" id="PS51195">
    <property type="entry name" value="Q_MOTIF"/>
    <property type="match status" value="1"/>
</dbReference>
<dbReference type="CDD" id="cd18787">
    <property type="entry name" value="SF2_C_DEAD"/>
    <property type="match status" value="1"/>
</dbReference>
<feature type="domain" description="Helicase ATP-binding" evidence="13">
    <location>
        <begin position="32"/>
        <end position="209"/>
    </location>
</feature>
<evidence type="ECO:0000256" key="8">
    <source>
        <dbReference type="ARBA" id="ARBA00047984"/>
    </source>
</evidence>
<dbReference type="Pfam" id="PF00271">
    <property type="entry name" value="Helicase_C"/>
    <property type="match status" value="1"/>
</dbReference>
<feature type="short sequence motif" description="Q motif" evidence="10">
    <location>
        <begin position="1"/>
        <end position="29"/>
    </location>
</feature>
<dbReference type="InterPro" id="IPR044742">
    <property type="entry name" value="DEAD/DEAH_RhlB"/>
</dbReference>
<feature type="compositionally biased region" description="Basic and acidic residues" evidence="12">
    <location>
        <begin position="388"/>
        <end position="398"/>
    </location>
</feature>
<dbReference type="InterPro" id="IPR014014">
    <property type="entry name" value="RNA_helicase_DEAD_Q_motif"/>
</dbReference>
<evidence type="ECO:0000256" key="1">
    <source>
        <dbReference type="ARBA" id="ARBA00012552"/>
    </source>
</evidence>
<evidence type="ECO:0000256" key="9">
    <source>
        <dbReference type="ARBA" id="ARBA00074363"/>
    </source>
</evidence>
<evidence type="ECO:0000259" key="15">
    <source>
        <dbReference type="PROSITE" id="PS51195"/>
    </source>
</evidence>
<keyword evidence="3 11" id="KW-0547">Nucleotide-binding</keyword>
<dbReference type="eggNOG" id="COG0513">
    <property type="taxonomic scope" value="Bacteria"/>
</dbReference>
<dbReference type="GO" id="GO:0016787">
    <property type="term" value="F:hydrolase activity"/>
    <property type="evidence" value="ECO:0007669"/>
    <property type="project" value="UniProtKB-KW"/>
</dbReference>
<comment type="catalytic activity">
    <reaction evidence="8">
        <text>ATP + H2O = ADP + phosphate + H(+)</text>
        <dbReference type="Rhea" id="RHEA:13065"/>
        <dbReference type="ChEBI" id="CHEBI:15377"/>
        <dbReference type="ChEBI" id="CHEBI:15378"/>
        <dbReference type="ChEBI" id="CHEBI:30616"/>
        <dbReference type="ChEBI" id="CHEBI:43474"/>
        <dbReference type="ChEBI" id="CHEBI:456216"/>
        <dbReference type="EC" id="3.6.4.13"/>
    </reaction>
</comment>
<comment type="caution">
    <text evidence="16">The sequence shown here is derived from an EMBL/GenBank/DDBJ whole genome shotgun (WGS) entry which is preliminary data.</text>
</comment>
<dbReference type="GO" id="GO:0009266">
    <property type="term" value="P:response to temperature stimulus"/>
    <property type="evidence" value="ECO:0007669"/>
    <property type="project" value="UniProtKB-ARBA"/>
</dbReference>
<dbReference type="PROSITE" id="PS00039">
    <property type="entry name" value="DEAD_ATP_HELICASE"/>
    <property type="match status" value="1"/>
</dbReference>
<dbReference type="SMART" id="SM00490">
    <property type="entry name" value="HELICc"/>
    <property type="match status" value="1"/>
</dbReference>
<keyword evidence="17" id="KW-1185">Reference proteome</keyword>
<protein>
    <recommendedName>
        <fullName evidence="9">DEAD-box ATP-dependent RNA helicase RhpA</fullName>
        <ecNumber evidence="1">3.6.4.13</ecNumber>
    </recommendedName>
</protein>
<keyword evidence="5 11" id="KW-0347">Helicase</keyword>
<dbReference type="GO" id="GO:0042255">
    <property type="term" value="P:ribosome assembly"/>
    <property type="evidence" value="ECO:0007669"/>
    <property type="project" value="UniProtKB-ARBA"/>
</dbReference>
<dbReference type="PANTHER" id="PTHR47959">
    <property type="entry name" value="ATP-DEPENDENT RNA HELICASE RHLE-RELATED"/>
    <property type="match status" value="1"/>
</dbReference>
<proteinExistence type="inferred from homology"/>
<comment type="similarity">
    <text evidence="7 11">Belongs to the DEAD box helicase family.</text>
</comment>
<feature type="compositionally biased region" description="Low complexity" evidence="12">
    <location>
        <begin position="461"/>
        <end position="475"/>
    </location>
</feature>
<name>S9P867_CYSF2</name>
<dbReference type="InterPro" id="IPR001650">
    <property type="entry name" value="Helicase_C-like"/>
</dbReference>
<evidence type="ECO:0000256" key="5">
    <source>
        <dbReference type="ARBA" id="ARBA00022806"/>
    </source>
</evidence>
<feature type="domain" description="Helicase C-terminal" evidence="14">
    <location>
        <begin position="220"/>
        <end position="381"/>
    </location>
</feature>
<keyword evidence="2" id="KW-0963">Cytoplasm</keyword>
<evidence type="ECO:0000256" key="6">
    <source>
        <dbReference type="ARBA" id="ARBA00022840"/>
    </source>
</evidence>
<feature type="domain" description="DEAD-box RNA helicase Q" evidence="15">
    <location>
        <begin position="1"/>
        <end position="29"/>
    </location>
</feature>
<dbReference type="FunFam" id="3.40.50.300:FF:000108">
    <property type="entry name" value="ATP-dependent RNA helicase RhlE"/>
    <property type="match status" value="1"/>
</dbReference>
<dbReference type="InterPro" id="IPR011545">
    <property type="entry name" value="DEAD/DEAH_box_helicase_dom"/>
</dbReference>
<dbReference type="Proteomes" id="UP000011682">
    <property type="component" value="Unassembled WGS sequence"/>
</dbReference>
<evidence type="ECO:0000313" key="17">
    <source>
        <dbReference type="Proteomes" id="UP000011682"/>
    </source>
</evidence>
<feature type="region of interest" description="Disordered" evidence="12">
    <location>
        <begin position="379"/>
        <end position="486"/>
    </location>
</feature>
<evidence type="ECO:0000259" key="13">
    <source>
        <dbReference type="PROSITE" id="PS51192"/>
    </source>
</evidence>
<reference evidence="16" key="1">
    <citation type="submission" date="2013-05" db="EMBL/GenBank/DDBJ databases">
        <title>Genome assembly of Cystobacter fuscus DSM 2262.</title>
        <authorList>
            <person name="Sharma G."/>
            <person name="Khatri I."/>
            <person name="Kaur C."/>
            <person name="Mayilraj S."/>
            <person name="Subramanian S."/>
        </authorList>
    </citation>
    <scope>NUCLEOTIDE SEQUENCE [LARGE SCALE GENOMIC DNA]</scope>
    <source>
        <strain evidence="16">DSM 2262</strain>
    </source>
</reference>
<evidence type="ECO:0000256" key="2">
    <source>
        <dbReference type="ARBA" id="ARBA00022490"/>
    </source>
</evidence>